<protein>
    <submittedName>
        <fullName evidence="1">Uncharacterized protein</fullName>
    </submittedName>
</protein>
<sequence length="191" mass="22160">MVDNECFQIGLDIKNIETRFMNARIGLQELPWQGLNSTMRTIRLITTNIRVLNLNAQCLRNKLNTFNINVNEICPEIVCITEHWFSDKESMIFPNIMVNNYTIANYFCRTKHKNGGSLILVKDSLHYKGIEYLGKYKEEITSEISKRLNDIRRQAYDNGTNMKGDKSGAHPRTKALNPQPFYILPFIKLGR</sequence>
<proteinExistence type="predicted"/>
<dbReference type="EMBL" id="JARQZJ010000031">
    <property type="protein sequence ID" value="KAK9874360.1"/>
    <property type="molecule type" value="Genomic_DNA"/>
</dbReference>
<organism evidence="1 2">
    <name type="scientific">Henosepilachna vigintioctopunctata</name>
    <dbReference type="NCBI Taxonomy" id="420089"/>
    <lineage>
        <taxon>Eukaryota</taxon>
        <taxon>Metazoa</taxon>
        <taxon>Ecdysozoa</taxon>
        <taxon>Arthropoda</taxon>
        <taxon>Hexapoda</taxon>
        <taxon>Insecta</taxon>
        <taxon>Pterygota</taxon>
        <taxon>Neoptera</taxon>
        <taxon>Endopterygota</taxon>
        <taxon>Coleoptera</taxon>
        <taxon>Polyphaga</taxon>
        <taxon>Cucujiformia</taxon>
        <taxon>Coccinelloidea</taxon>
        <taxon>Coccinellidae</taxon>
        <taxon>Epilachninae</taxon>
        <taxon>Epilachnini</taxon>
        <taxon>Henosepilachna</taxon>
    </lineage>
</organism>
<name>A0AAW1TVK1_9CUCU</name>
<reference evidence="1 2" key="1">
    <citation type="submission" date="2023-03" db="EMBL/GenBank/DDBJ databases">
        <title>Genome insight into feeding habits of ladybird beetles.</title>
        <authorList>
            <person name="Li H.-S."/>
            <person name="Huang Y.-H."/>
            <person name="Pang H."/>
        </authorList>
    </citation>
    <scope>NUCLEOTIDE SEQUENCE [LARGE SCALE GENOMIC DNA]</scope>
    <source>
        <strain evidence="1">SYSU_2023b</strain>
        <tissue evidence="1">Whole body</tissue>
    </source>
</reference>
<accession>A0AAW1TVK1</accession>
<keyword evidence="2" id="KW-1185">Reference proteome</keyword>
<comment type="caution">
    <text evidence="1">The sequence shown here is derived from an EMBL/GenBank/DDBJ whole genome shotgun (WGS) entry which is preliminary data.</text>
</comment>
<dbReference type="AlphaFoldDB" id="A0AAW1TVK1"/>
<gene>
    <name evidence="1" type="ORF">WA026_002710</name>
</gene>
<dbReference type="InterPro" id="IPR036691">
    <property type="entry name" value="Endo/exonu/phosph_ase_sf"/>
</dbReference>
<evidence type="ECO:0000313" key="1">
    <source>
        <dbReference type="EMBL" id="KAK9874360.1"/>
    </source>
</evidence>
<dbReference type="Gene3D" id="3.60.10.10">
    <property type="entry name" value="Endonuclease/exonuclease/phosphatase"/>
    <property type="match status" value="1"/>
</dbReference>
<evidence type="ECO:0000313" key="2">
    <source>
        <dbReference type="Proteomes" id="UP001431783"/>
    </source>
</evidence>
<dbReference type="Proteomes" id="UP001431783">
    <property type="component" value="Unassembled WGS sequence"/>
</dbReference>